<dbReference type="FunFam" id="3.40.50.720:FF:000084">
    <property type="entry name" value="Short-chain dehydrogenase reductase"/>
    <property type="match status" value="1"/>
</dbReference>
<reference evidence="4 5" key="1">
    <citation type="journal article" date="2015" name="Genome Announc.">
        <title>Draft Genome Sequence of Rhodococcus rhodochrous Strain KG-21, a Soil Isolate from Oil Fields of Krishna-Godavari Basin, India.</title>
        <authorList>
            <person name="Dawar C."/>
            <person name="Aggarwal R.K."/>
        </authorList>
    </citation>
    <scope>NUCLEOTIDE SEQUENCE [LARGE SCALE GENOMIC DNA]</scope>
    <source>
        <strain evidence="4 5">KG-21</strain>
    </source>
</reference>
<dbReference type="NCBIfam" id="TIGR03971">
    <property type="entry name" value="SDR_subfam_1"/>
    <property type="match status" value="1"/>
</dbReference>
<accession>A0A0M8PQL7</accession>
<dbReference type="RefSeq" id="WP_054372313.1">
    <property type="nucleotide sequence ID" value="NZ_AZYO01000016.1"/>
</dbReference>
<evidence type="ECO:0000256" key="1">
    <source>
        <dbReference type="ARBA" id="ARBA00006484"/>
    </source>
</evidence>
<keyword evidence="3" id="KW-0520">NAD</keyword>
<comment type="caution">
    <text evidence="4">The sequence shown here is derived from an EMBL/GenBank/DDBJ whole genome shotgun (WGS) entry which is preliminary data.</text>
</comment>
<dbReference type="PRINTS" id="PR00081">
    <property type="entry name" value="GDHRDH"/>
</dbReference>
<evidence type="ECO:0000313" key="5">
    <source>
        <dbReference type="Proteomes" id="UP000037712"/>
    </source>
</evidence>
<evidence type="ECO:0000256" key="3">
    <source>
        <dbReference type="ARBA" id="ARBA00023027"/>
    </source>
</evidence>
<dbReference type="InterPro" id="IPR020904">
    <property type="entry name" value="Sc_DH/Rdtase_CS"/>
</dbReference>
<dbReference type="Proteomes" id="UP000037712">
    <property type="component" value="Unassembled WGS sequence"/>
</dbReference>
<dbReference type="NCBIfam" id="NF009467">
    <property type="entry name" value="PRK12826.1-3"/>
    <property type="match status" value="1"/>
</dbReference>
<dbReference type="InterPro" id="IPR023985">
    <property type="entry name" value="SDR_subfam_1"/>
</dbReference>
<dbReference type="SUPFAM" id="SSF51735">
    <property type="entry name" value="NAD(P)-binding Rossmann-fold domains"/>
    <property type="match status" value="1"/>
</dbReference>
<dbReference type="AlphaFoldDB" id="A0A0M8PQL7"/>
<name>A0A0M8PQL7_RHORH</name>
<dbReference type="Gene3D" id="3.40.50.720">
    <property type="entry name" value="NAD(P)-binding Rossmann-like Domain"/>
    <property type="match status" value="1"/>
</dbReference>
<dbReference type="InterPro" id="IPR036291">
    <property type="entry name" value="NAD(P)-bd_dom_sf"/>
</dbReference>
<dbReference type="GO" id="GO:0016491">
    <property type="term" value="F:oxidoreductase activity"/>
    <property type="evidence" value="ECO:0007669"/>
    <property type="project" value="UniProtKB-KW"/>
</dbReference>
<dbReference type="InterPro" id="IPR002347">
    <property type="entry name" value="SDR_fam"/>
</dbReference>
<evidence type="ECO:0000313" key="4">
    <source>
        <dbReference type="EMBL" id="KOS56558.1"/>
    </source>
</evidence>
<dbReference type="EMBL" id="AZYO01000016">
    <property type="protein sequence ID" value="KOS56558.1"/>
    <property type="molecule type" value="Genomic_DNA"/>
</dbReference>
<proteinExistence type="inferred from homology"/>
<gene>
    <name evidence="4" type="ORF">Z051_08795</name>
</gene>
<keyword evidence="2" id="KW-0560">Oxidoreductase</keyword>
<dbReference type="PANTHER" id="PTHR24321:SF8">
    <property type="entry name" value="ESTRADIOL 17-BETA-DEHYDROGENASE 8-RELATED"/>
    <property type="match status" value="1"/>
</dbReference>
<dbReference type="PATRIC" id="fig|1441923.3.peg.1950"/>
<dbReference type="Pfam" id="PF13561">
    <property type="entry name" value="adh_short_C2"/>
    <property type="match status" value="1"/>
</dbReference>
<dbReference type="PROSITE" id="PS00061">
    <property type="entry name" value="ADH_SHORT"/>
    <property type="match status" value="1"/>
</dbReference>
<reference evidence="5" key="2">
    <citation type="submission" date="2015-01" db="EMBL/GenBank/DDBJ databases">
        <title>Draft genome sequence of potential hydrocarbon metabolising strain of Rhodococcus rhodochrous.</title>
        <authorList>
            <person name="Aggarwal R.K."/>
            <person name="Dawar C."/>
        </authorList>
    </citation>
    <scope>NUCLEOTIDE SEQUENCE [LARGE SCALE GENOMIC DNA]</scope>
    <source>
        <strain evidence="5">KG-21</strain>
    </source>
</reference>
<dbReference type="PRINTS" id="PR00080">
    <property type="entry name" value="SDRFAMILY"/>
</dbReference>
<dbReference type="CDD" id="cd05233">
    <property type="entry name" value="SDR_c"/>
    <property type="match status" value="1"/>
</dbReference>
<comment type="similarity">
    <text evidence="1">Belongs to the short-chain dehydrogenases/reductases (SDR) family.</text>
</comment>
<sequence length="283" mass="29908">MTNIGQRLNGKVAFVTGAARGQGRSHALTLAGEGADLILLDSVRPIDQVSYAMPDHADLKETARLVEERGRKAVVIEADVRDESIIDSVAAAATELGRLDIVVANAGVLGAAKPSWELTRAEWDTLIDINLTGVWQTMKAALPHIIAGGRGGSIIAISSIAGIRGVPHVAHYSAAKHALVGLVGSVANEVAPHHIRVNTVHPTNVRTDMIDNPTAAKIFRPDLESPTLDDGIEVLGRINLLPVPWVDSADISEAVLWLACDESRYVTGTALPVDAGMLAKYPG</sequence>
<evidence type="ECO:0000256" key="2">
    <source>
        <dbReference type="ARBA" id="ARBA00023002"/>
    </source>
</evidence>
<dbReference type="PANTHER" id="PTHR24321">
    <property type="entry name" value="DEHYDROGENASES, SHORT CHAIN"/>
    <property type="match status" value="1"/>
</dbReference>
<protein>
    <submittedName>
        <fullName evidence="4">3-ketoacyl-ACP reductase</fullName>
    </submittedName>
</protein>
<organism evidence="4 5">
    <name type="scientific">Rhodococcus rhodochrous KG-21</name>
    <dbReference type="NCBI Taxonomy" id="1441923"/>
    <lineage>
        <taxon>Bacteria</taxon>
        <taxon>Bacillati</taxon>
        <taxon>Actinomycetota</taxon>
        <taxon>Actinomycetes</taxon>
        <taxon>Mycobacteriales</taxon>
        <taxon>Nocardiaceae</taxon>
        <taxon>Rhodococcus</taxon>
    </lineage>
</organism>